<dbReference type="Pfam" id="PF04194">
    <property type="entry name" value="PDCD2_C"/>
    <property type="match status" value="1"/>
</dbReference>
<proteinExistence type="predicted"/>
<accession>A0A238FJ09</accession>
<evidence type="ECO:0000313" key="3">
    <source>
        <dbReference type="EMBL" id="SCV73135.1"/>
    </source>
</evidence>
<feature type="region of interest" description="Disordered" evidence="1">
    <location>
        <begin position="1"/>
        <end position="24"/>
    </location>
</feature>
<dbReference type="AlphaFoldDB" id="A0A238FJ09"/>
<reference evidence="4" key="1">
    <citation type="submission" date="2016-09" db="EMBL/GenBank/DDBJ databases">
        <authorList>
            <person name="Jeantristanb JTB J.-T."/>
            <person name="Ricardo R."/>
        </authorList>
    </citation>
    <scope>NUCLEOTIDE SEQUENCE [LARGE SCALE GENOMIC DNA]</scope>
</reference>
<name>A0A238FJ09_9BASI</name>
<dbReference type="STRING" id="269621.A0A238FJ09"/>
<evidence type="ECO:0000259" key="2">
    <source>
        <dbReference type="Pfam" id="PF04194"/>
    </source>
</evidence>
<sequence length="149" mass="16976">MPWTESDRQPTEGVAEDADLPDTRSGVDKAFLTFQERVERVPEQVLRFYRLPGVEDPQPLWANNERVTWDQVPPCPLCGAKRQVEFQILSTLLSFLKDEHFSFDSLLVFTCVENCSIPEAGSNKTGWAEEVLISQDFDQQGVRFGRAPE</sequence>
<gene>
    <name evidence="3" type="ORF">BQ2448_7060</name>
</gene>
<dbReference type="OrthoDB" id="443682at2759"/>
<evidence type="ECO:0000313" key="4">
    <source>
        <dbReference type="Proteomes" id="UP000198372"/>
    </source>
</evidence>
<feature type="compositionally biased region" description="Basic and acidic residues" evidence="1">
    <location>
        <begin position="1"/>
        <end position="10"/>
    </location>
</feature>
<dbReference type="Proteomes" id="UP000198372">
    <property type="component" value="Unassembled WGS sequence"/>
</dbReference>
<evidence type="ECO:0000256" key="1">
    <source>
        <dbReference type="SAM" id="MobiDB-lite"/>
    </source>
</evidence>
<organism evidence="3 4">
    <name type="scientific">Microbotryum intermedium</name>
    <dbReference type="NCBI Taxonomy" id="269621"/>
    <lineage>
        <taxon>Eukaryota</taxon>
        <taxon>Fungi</taxon>
        <taxon>Dikarya</taxon>
        <taxon>Basidiomycota</taxon>
        <taxon>Pucciniomycotina</taxon>
        <taxon>Microbotryomycetes</taxon>
        <taxon>Microbotryales</taxon>
        <taxon>Microbotryaceae</taxon>
        <taxon>Microbotryum</taxon>
    </lineage>
</organism>
<feature type="domain" description="Programmed cell death protein 2 C-terminal" evidence="2">
    <location>
        <begin position="28"/>
        <end position="136"/>
    </location>
</feature>
<keyword evidence="4" id="KW-1185">Reference proteome</keyword>
<dbReference type="InterPro" id="IPR007320">
    <property type="entry name" value="PDCD2_C"/>
</dbReference>
<dbReference type="PANTHER" id="PTHR12298">
    <property type="entry name" value="PCDC2 PROGRAMMED CELL DEATH PROTEIN 2 -RELATED"/>
    <property type="match status" value="1"/>
</dbReference>
<dbReference type="EMBL" id="FMSP01000017">
    <property type="protein sequence ID" value="SCV73135.1"/>
    <property type="molecule type" value="Genomic_DNA"/>
</dbReference>
<dbReference type="PANTHER" id="PTHR12298:SF4">
    <property type="entry name" value="PROGRAMMED CELL DEATH PROTEIN 2"/>
    <property type="match status" value="1"/>
</dbReference>
<dbReference type="GO" id="GO:0005634">
    <property type="term" value="C:nucleus"/>
    <property type="evidence" value="ECO:0007669"/>
    <property type="project" value="TreeGrafter"/>
</dbReference>
<dbReference type="GO" id="GO:0005737">
    <property type="term" value="C:cytoplasm"/>
    <property type="evidence" value="ECO:0007669"/>
    <property type="project" value="InterPro"/>
</dbReference>
<protein>
    <submittedName>
        <fullName evidence="3">BQ2448_7060 protein</fullName>
    </submittedName>
</protein>